<feature type="compositionally biased region" description="Basic and acidic residues" evidence="1">
    <location>
        <begin position="27"/>
        <end position="38"/>
    </location>
</feature>
<evidence type="ECO:0000313" key="2">
    <source>
        <dbReference type="EMBL" id="PQJ13133.1"/>
    </source>
</evidence>
<dbReference type="EMBL" id="PPSL01000001">
    <property type="protein sequence ID" value="PQJ13133.1"/>
    <property type="molecule type" value="Genomic_DNA"/>
</dbReference>
<sequence>MKKSIENHKQAAQHHEEAAKHHKQAAKHHEEGNHDRAHTSTVIANGHAHMASEKQTDDAKHHAVNSK</sequence>
<evidence type="ECO:0000313" key="3">
    <source>
        <dbReference type="Proteomes" id="UP000239872"/>
    </source>
</evidence>
<organism evidence="2 3">
    <name type="scientific">Flavipsychrobacter stenotrophus</name>
    <dbReference type="NCBI Taxonomy" id="2077091"/>
    <lineage>
        <taxon>Bacteria</taxon>
        <taxon>Pseudomonadati</taxon>
        <taxon>Bacteroidota</taxon>
        <taxon>Chitinophagia</taxon>
        <taxon>Chitinophagales</taxon>
        <taxon>Chitinophagaceae</taxon>
        <taxon>Flavipsychrobacter</taxon>
    </lineage>
</organism>
<evidence type="ECO:0000256" key="1">
    <source>
        <dbReference type="SAM" id="MobiDB-lite"/>
    </source>
</evidence>
<name>A0A2S7T1N8_9BACT</name>
<dbReference type="Proteomes" id="UP000239872">
    <property type="component" value="Unassembled WGS sequence"/>
</dbReference>
<accession>A0A2S7T1N8</accession>
<gene>
    <name evidence="2" type="ORF">CJD36_000780</name>
</gene>
<reference evidence="2 3" key="1">
    <citation type="submission" date="2018-01" db="EMBL/GenBank/DDBJ databases">
        <title>A novel member of the phylum Bacteroidetes isolated from glacier ice.</title>
        <authorList>
            <person name="Liu Q."/>
            <person name="Xin Y.-H."/>
        </authorList>
    </citation>
    <scope>NUCLEOTIDE SEQUENCE [LARGE SCALE GENOMIC DNA]</scope>
    <source>
        <strain evidence="2 3">RB1R16</strain>
    </source>
</reference>
<protein>
    <submittedName>
        <fullName evidence="2">Uncharacterized protein</fullName>
    </submittedName>
</protein>
<proteinExistence type="predicted"/>
<feature type="region of interest" description="Disordered" evidence="1">
    <location>
        <begin position="1"/>
        <end position="67"/>
    </location>
</feature>
<comment type="caution">
    <text evidence="2">The sequence shown here is derived from an EMBL/GenBank/DDBJ whole genome shotgun (WGS) entry which is preliminary data.</text>
</comment>
<keyword evidence="3" id="KW-1185">Reference proteome</keyword>
<feature type="compositionally biased region" description="Basic and acidic residues" evidence="1">
    <location>
        <begin position="1"/>
        <end position="19"/>
    </location>
</feature>
<feature type="compositionally biased region" description="Basic and acidic residues" evidence="1">
    <location>
        <begin position="50"/>
        <end position="61"/>
    </location>
</feature>
<dbReference type="AlphaFoldDB" id="A0A2S7T1N8"/>